<dbReference type="PANTHER" id="PTHR36565">
    <property type="entry name" value="UPF0332 PROTEIN TM_1000"/>
    <property type="match status" value="1"/>
</dbReference>
<dbReference type="Gene3D" id="1.20.120.330">
    <property type="entry name" value="Nucleotidyltransferases domain 2"/>
    <property type="match status" value="1"/>
</dbReference>
<dbReference type="InterPro" id="IPR052226">
    <property type="entry name" value="UPF0332_toxin"/>
</dbReference>
<accession>A0A7C3E8S4</accession>
<dbReference type="AlphaFoldDB" id="A0A7C3E8S4"/>
<protein>
    <submittedName>
        <fullName evidence="3">HEPN domain-containing protein</fullName>
    </submittedName>
</protein>
<name>A0A7C3E8S4_9SPIR</name>
<evidence type="ECO:0000313" key="3">
    <source>
        <dbReference type="EMBL" id="HFH29113.1"/>
    </source>
</evidence>
<comment type="caution">
    <text evidence="3">The sequence shown here is derived from an EMBL/GenBank/DDBJ whole genome shotgun (WGS) entry which is preliminary data.</text>
</comment>
<feature type="domain" description="HEPN" evidence="2">
    <location>
        <begin position="16"/>
        <end position="130"/>
    </location>
</feature>
<reference evidence="3" key="1">
    <citation type="journal article" date="2020" name="mSystems">
        <title>Genome- and Community-Level Interaction Insights into Carbon Utilization and Element Cycling Functions of Hydrothermarchaeota in Hydrothermal Sediment.</title>
        <authorList>
            <person name="Zhou Z."/>
            <person name="Liu Y."/>
            <person name="Xu W."/>
            <person name="Pan J."/>
            <person name="Luo Z.H."/>
            <person name="Li M."/>
        </authorList>
    </citation>
    <scope>NUCLEOTIDE SEQUENCE [LARGE SCALE GENOMIC DNA]</scope>
    <source>
        <strain evidence="3">SpSt-503</strain>
    </source>
</reference>
<gene>
    <name evidence="3" type="ORF">ENS59_06320</name>
</gene>
<dbReference type="EMBL" id="DSVL01000198">
    <property type="protein sequence ID" value="HFH29113.1"/>
    <property type="molecule type" value="Genomic_DNA"/>
</dbReference>
<dbReference type="InterPro" id="IPR007842">
    <property type="entry name" value="HEPN_dom"/>
</dbReference>
<comment type="similarity">
    <text evidence="1">Belongs to the UPF0332 family.</text>
</comment>
<proteinExistence type="inferred from homology"/>
<evidence type="ECO:0000256" key="1">
    <source>
        <dbReference type="ARBA" id="ARBA00038248"/>
    </source>
</evidence>
<evidence type="ECO:0000259" key="2">
    <source>
        <dbReference type="Pfam" id="PF05168"/>
    </source>
</evidence>
<organism evidence="3">
    <name type="scientific">Gracilinema caldarium</name>
    <dbReference type="NCBI Taxonomy" id="215591"/>
    <lineage>
        <taxon>Bacteria</taxon>
        <taxon>Pseudomonadati</taxon>
        <taxon>Spirochaetota</taxon>
        <taxon>Spirochaetia</taxon>
        <taxon>Spirochaetales</taxon>
        <taxon>Breznakiellaceae</taxon>
        <taxon>Gracilinema</taxon>
    </lineage>
</organism>
<dbReference type="PANTHER" id="PTHR36565:SF1">
    <property type="entry name" value="UPF0332 PROTEIN TM_1000"/>
    <property type="match status" value="1"/>
</dbReference>
<sequence>MGKRYFMDSILIQNAHELLRTALEKLESAKLLKNDRKYNDSLSRSYYAAFHAVSLLFMFEGQSFSKHSQLIGNFNKQYIATGILPKELGKALINLYDDRQSADYDFYLHATESEAQVGIENAEKIIITIKKYIQDRYKVELQ</sequence>
<dbReference type="Pfam" id="PF05168">
    <property type="entry name" value="HEPN"/>
    <property type="match status" value="1"/>
</dbReference>